<dbReference type="AlphaFoldDB" id="A0A061S821"/>
<keyword evidence="1" id="KW-0472">Membrane</keyword>
<gene>
    <name evidence="2" type="ORF">TSPGSL018_13440</name>
</gene>
<organism evidence="2">
    <name type="scientific">Tetraselmis sp. GSL018</name>
    <dbReference type="NCBI Taxonomy" id="582737"/>
    <lineage>
        <taxon>Eukaryota</taxon>
        <taxon>Viridiplantae</taxon>
        <taxon>Chlorophyta</taxon>
        <taxon>core chlorophytes</taxon>
        <taxon>Chlorodendrophyceae</taxon>
        <taxon>Chlorodendrales</taxon>
        <taxon>Chlorodendraceae</taxon>
        <taxon>Tetraselmis</taxon>
    </lineage>
</organism>
<accession>A0A061S821</accession>
<evidence type="ECO:0000256" key="1">
    <source>
        <dbReference type="SAM" id="Phobius"/>
    </source>
</evidence>
<feature type="transmembrane region" description="Helical" evidence="1">
    <location>
        <begin position="20"/>
        <end position="44"/>
    </location>
</feature>
<name>A0A061S821_9CHLO</name>
<keyword evidence="1" id="KW-0812">Transmembrane</keyword>
<evidence type="ECO:0000313" key="2">
    <source>
        <dbReference type="EMBL" id="JAC79134.1"/>
    </source>
</evidence>
<keyword evidence="1" id="KW-1133">Transmembrane helix</keyword>
<proteinExistence type="predicted"/>
<feature type="transmembrane region" description="Helical" evidence="1">
    <location>
        <begin position="171"/>
        <end position="193"/>
    </location>
</feature>
<reference evidence="2" key="1">
    <citation type="submission" date="2014-05" db="EMBL/GenBank/DDBJ databases">
        <title>The transcriptome of the halophilic microalga Tetraselmis sp. GSL018 isolated from the Great Salt Lake, Utah.</title>
        <authorList>
            <person name="Jinkerson R.E."/>
            <person name="D'Adamo S."/>
            <person name="Posewitz M.C."/>
        </authorList>
    </citation>
    <scope>NUCLEOTIDE SEQUENCE</scope>
    <source>
        <strain evidence="2">GSL018</strain>
    </source>
</reference>
<protein>
    <submittedName>
        <fullName evidence="2">Uncharacterized protein</fullName>
    </submittedName>
</protein>
<sequence>MEGLKSTSSERVDRRDGLLYIAFWAGLFLLSANIALSVSLLVIYTRHSSMESHRLQQVAESACATGLNSTNFMQQVKQSMKELPVVDKIQEIRPVSASDKKWLSSEIIIFENITSSARYRVEGVELHPDLGIVLVHTASQNKSFAWFEDSQQIVELSETENPLQDLHSRRLLWTWAGAFRVFGSALSVAGWLFG</sequence>
<dbReference type="EMBL" id="GBEZ01006248">
    <property type="protein sequence ID" value="JAC79134.1"/>
    <property type="molecule type" value="Transcribed_RNA"/>
</dbReference>